<feature type="transmembrane region" description="Helical" evidence="5">
    <location>
        <begin position="168"/>
        <end position="190"/>
    </location>
</feature>
<name>A0A1I7S0K0_BURXY</name>
<dbReference type="GO" id="GO:0022857">
    <property type="term" value="F:transmembrane transporter activity"/>
    <property type="evidence" value="ECO:0007669"/>
    <property type="project" value="InterPro"/>
</dbReference>
<feature type="transmembrane region" description="Helical" evidence="5">
    <location>
        <begin position="470"/>
        <end position="492"/>
    </location>
</feature>
<dbReference type="InterPro" id="IPR036259">
    <property type="entry name" value="MFS_trans_sf"/>
</dbReference>
<feature type="transmembrane region" description="Helical" evidence="5">
    <location>
        <begin position="715"/>
        <end position="735"/>
    </location>
</feature>
<evidence type="ECO:0000256" key="5">
    <source>
        <dbReference type="SAM" id="Phobius"/>
    </source>
</evidence>
<evidence type="ECO:0000256" key="4">
    <source>
        <dbReference type="ARBA" id="ARBA00023136"/>
    </source>
</evidence>
<dbReference type="Gene3D" id="1.20.1250.20">
    <property type="entry name" value="MFS general substrate transporter like domains"/>
    <property type="match status" value="2"/>
</dbReference>
<dbReference type="AlphaFoldDB" id="A0A1I7S0K0"/>
<dbReference type="WBParaSite" id="BXY_0652400.1">
    <property type="protein sequence ID" value="BXY_0652400.1"/>
    <property type="gene ID" value="BXY_0652400"/>
</dbReference>
<dbReference type="EMBL" id="CAJFDI010000006">
    <property type="protein sequence ID" value="CAD5235749.1"/>
    <property type="molecule type" value="Genomic_DNA"/>
</dbReference>
<evidence type="ECO:0000313" key="9">
    <source>
        <dbReference type="WBParaSite" id="BXY_0652400.1"/>
    </source>
</evidence>
<dbReference type="PANTHER" id="PTHR23507:SF11">
    <property type="entry name" value="SOLUTE CARRIER FAMILY RELATED"/>
    <property type="match status" value="1"/>
</dbReference>
<dbReference type="EMBL" id="CAJFCV020000006">
    <property type="protein sequence ID" value="CAG9132300.1"/>
    <property type="molecule type" value="Genomic_DNA"/>
</dbReference>
<evidence type="ECO:0000256" key="3">
    <source>
        <dbReference type="ARBA" id="ARBA00022989"/>
    </source>
</evidence>
<feature type="transmembrane region" description="Helical" evidence="5">
    <location>
        <begin position="50"/>
        <end position="72"/>
    </location>
</feature>
<dbReference type="Proteomes" id="UP000659654">
    <property type="component" value="Unassembled WGS sequence"/>
</dbReference>
<sequence>MGLIPGGREKRMNKVYSIAPRNIEAKRPFTDDAPEYYPPAFCELVHASNAVYVSVALQTTFLITLAVLYHYFEENEFIHAVEVFRPALLFIGAANLVGICCALAGAILEKETLISFQSLCLTALVFLSDMIALALVLVMAIGSRSKFTQSVPGYLVNGKKFEALLGPFWLYLCAIMFHMLAASITCIIGVNRRYTKYLLDKQNYTQLQTDVLRPGHVASPFTRFFWRTPTYMSVLFRHGPIEEEDETEEEPRFHIELPADDANPTGLQRFAEKMEKMGLALKDMSAAAVMFLLYMGWAFGVTIQAPDVYMRICEDDHYEYECLNMTSHIEHEVQRKAADWTLYQALAYFAPAMVVDTILGAYGDKYGRQINILLGIVGVAISEYGFLLTLSETVYAPFYITTIFGLVAGMTGFLAMVPVSLNAYLADHTDDHDLLTIKAGVLSAAQCLSTVIGGILGAVIALHGPIYQTIRLAGAVDIEIAIFVLAFTFTLFKIPQKRGYRQRLQRASTLSSNSHTATESCGDFFRELWALLKSGFTVYLKRRPGHRRGFMFVAVIMLMVTYTTTIETRLSPLLTRYVFRSKKHGGLEWDSFHLGIWNAMGYFILFIGTFVFLPLFKRLLKLRETTIMLIGLASSALRAIGIGLATETWHMYLANGVGIFSEMVQPAVVSFIVQLVPADEIGRAFTLFGIAADLAFILTNLIYNNIYKLTVSWRPGFMFEFIGAVELIVMIAVFWMHYKSDKEKIGHTAALTTKNKVRAVSSVISQHQQYSPRSDFNEKRHSLFY</sequence>
<reference evidence="9" key="1">
    <citation type="submission" date="2016-11" db="UniProtKB">
        <authorList>
            <consortium name="WormBaseParasite"/>
        </authorList>
    </citation>
    <scope>IDENTIFICATION</scope>
</reference>
<comment type="subcellular location">
    <subcellularLocation>
        <location evidence="1">Membrane</location>
        <topology evidence="1">Multi-pass membrane protein</topology>
    </subcellularLocation>
</comment>
<feature type="transmembrane region" description="Helical" evidence="5">
    <location>
        <begin position="396"/>
        <end position="419"/>
    </location>
</feature>
<evidence type="ECO:0000313" key="8">
    <source>
        <dbReference type="Proteomes" id="UP000659654"/>
    </source>
</evidence>
<keyword evidence="3 5" id="KW-1133">Transmembrane helix</keyword>
<feature type="transmembrane region" description="Helical" evidence="5">
    <location>
        <begin position="370"/>
        <end position="390"/>
    </location>
</feature>
<protein>
    <submittedName>
        <fullName evidence="6">(pine wood nematode) hypothetical protein</fullName>
    </submittedName>
</protein>
<keyword evidence="4 5" id="KW-0472">Membrane</keyword>
<proteinExistence type="predicted"/>
<dbReference type="SUPFAM" id="SSF103473">
    <property type="entry name" value="MFS general substrate transporter"/>
    <property type="match status" value="1"/>
</dbReference>
<evidence type="ECO:0000256" key="2">
    <source>
        <dbReference type="ARBA" id="ARBA00022692"/>
    </source>
</evidence>
<accession>A0A1I7S0K0</accession>
<dbReference type="Pfam" id="PF07690">
    <property type="entry name" value="MFS_1"/>
    <property type="match status" value="1"/>
</dbReference>
<dbReference type="PANTHER" id="PTHR23507">
    <property type="entry name" value="ZGC:174356"/>
    <property type="match status" value="1"/>
</dbReference>
<evidence type="ECO:0000313" key="6">
    <source>
        <dbReference type="EMBL" id="CAD5235749.1"/>
    </source>
</evidence>
<dbReference type="OrthoDB" id="3026777at2759"/>
<organism evidence="7 9">
    <name type="scientific">Bursaphelenchus xylophilus</name>
    <name type="common">Pinewood nematode worm</name>
    <name type="synonym">Aphelenchoides xylophilus</name>
    <dbReference type="NCBI Taxonomy" id="6326"/>
    <lineage>
        <taxon>Eukaryota</taxon>
        <taxon>Metazoa</taxon>
        <taxon>Ecdysozoa</taxon>
        <taxon>Nematoda</taxon>
        <taxon>Chromadorea</taxon>
        <taxon>Rhabditida</taxon>
        <taxon>Tylenchina</taxon>
        <taxon>Tylenchomorpha</taxon>
        <taxon>Aphelenchoidea</taxon>
        <taxon>Aphelenchoididae</taxon>
        <taxon>Bursaphelenchus</taxon>
    </lineage>
</organism>
<keyword evidence="2 5" id="KW-0812">Transmembrane</keyword>
<dbReference type="Proteomes" id="UP000095284">
    <property type="component" value="Unplaced"/>
</dbReference>
<dbReference type="eggNOG" id="KOG2816">
    <property type="taxonomic scope" value="Eukaryota"/>
</dbReference>
<dbReference type="SMR" id="A0A1I7S0K0"/>
<evidence type="ECO:0000313" key="7">
    <source>
        <dbReference type="Proteomes" id="UP000095284"/>
    </source>
</evidence>
<reference evidence="6" key="2">
    <citation type="submission" date="2020-09" db="EMBL/GenBank/DDBJ databases">
        <authorList>
            <person name="Kikuchi T."/>
        </authorList>
    </citation>
    <scope>NUCLEOTIDE SEQUENCE</scope>
    <source>
        <strain evidence="6">Ka4C1</strain>
    </source>
</reference>
<feature type="transmembrane region" description="Helical" evidence="5">
    <location>
        <begin position="685"/>
        <end position="703"/>
    </location>
</feature>
<feature type="transmembrane region" description="Helical" evidence="5">
    <location>
        <begin position="440"/>
        <end position="464"/>
    </location>
</feature>
<feature type="transmembrane region" description="Helical" evidence="5">
    <location>
        <begin position="84"/>
        <end position="107"/>
    </location>
</feature>
<feature type="transmembrane region" description="Helical" evidence="5">
    <location>
        <begin position="279"/>
        <end position="300"/>
    </location>
</feature>
<gene>
    <name evidence="6" type="ORF">BXYJ_LOCUS15840</name>
</gene>
<evidence type="ECO:0000256" key="1">
    <source>
        <dbReference type="ARBA" id="ARBA00004141"/>
    </source>
</evidence>
<feature type="transmembrane region" description="Helical" evidence="5">
    <location>
        <begin position="119"/>
        <end position="142"/>
    </location>
</feature>
<feature type="transmembrane region" description="Helical" evidence="5">
    <location>
        <begin position="345"/>
        <end position="363"/>
    </location>
</feature>
<dbReference type="Proteomes" id="UP000582659">
    <property type="component" value="Unassembled WGS sequence"/>
</dbReference>
<feature type="transmembrane region" description="Helical" evidence="5">
    <location>
        <begin position="549"/>
        <end position="566"/>
    </location>
</feature>
<dbReference type="InterPro" id="IPR011701">
    <property type="entry name" value="MFS"/>
</dbReference>
<dbReference type="GO" id="GO:0016020">
    <property type="term" value="C:membrane"/>
    <property type="evidence" value="ECO:0007669"/>
    <property type="project" value="UniProtKB-SubCell"/>
</dbReference>
<feature type="transmembrane region" description="Helical" evidence="5">
    <location>
        <begin position="596"/>
        <end position="615"/>
    </location>
</feature>
<keyword evidence="8" id="KW-1185">Reference proteome</keyword>
<feature type="transmembrane region" description="Helical" evidence="5">
    <location>
        <begin position="627"/>
        <end position="646"/>
    </location>
</feature>